<dbReference type="EMBL" id="UPXX01000013">
    <property type="protein sequence ID" value="VBB42178.1"/>
    <property type="molecule type" value="Genomic_DNA"/>
</dbReference>
<organism evidence="2">
    <name type="scientific">Uncultured Desulfatiglans sp</name>
    <dbReference type="NCBI Taxonomy" id="1748965"/>
    <lineage>
        <taxon>Bacteria</taxon>
        <taxon>Pseudomonadati</taxon>
        <taxon>Thermodesulfobacteriota</taxon>
        <taxon>Desulfobacteria</taxon>
        <taxon>Desulfatiglandales</taxon>
        <taxon>Desulfatiglandaceae</taxon>
        <taxon>Desulfatiglans</taxon>
        <taxon>environmental samples</taxon>
    </lineage>
</organism>
<proteinExistence type="predicted"/>
<accession>A0A653A2K4</accession>
<dbReference type="InterPro" id="IPR005358">
    <property type="entry name" value="Puta_zinc/iron-chelating_dom"/>
</dbReference>
<dbReference type="AlphaFoldDB" id="A0A653A2K4"/>
<dbReference type="PANTHER" id="PTHR35866:SF1">
    <property type="entry name" value="YKGJ FAMILY CYSTEINE CLUSTER PROTEIN"/>
    <property type="match status" value="1"/>
</dbReference>
<reference evidence="2" key="1">
    <citation type="submission" date="2018-07" db="EMBL/GenBank/DDBJ databases">
        <authorList>
            <consortium name="Genoscope - CEA"/>
            <person name="William W."/>
        </authorList>
    </citation>
    <scope>NUCLEOTIDE SEQUENCE</scope>
    <source>
        <strain evidence="2">IK1</strain>
    </source>
</reference>
<feature type="compositionally biased region" description="Polar residues" evidence="1">
    <location>
        <begin position="1"/>
        <end position="17"/>
    </location>
</feature>
<evidence type="ECO:0000256" key="1">
    <source>
        <dbReference type="SAM" id="MobiDB-lite"/>
    </source>
</evidence>
<gene>
    <name evidence="2" type="ORF">TRIP_B200318</name>
</gene>
<dbReference type="Pfam" id="PF03692">
    <property type="entry name" value="CxxCxxCC"/>
    <property type="match status" value="1"/>
</dbReference>
<evidence type="ECO:0000313" key="2">
    <source>
        <dbReference type="EMBL" id="VBB42178.1"/>
    </source>
</evidence>
<evidence type="ECO:0008006" key="3">
    <source>
        <dbReference type="Google" id="ProtNLM"/>
    </source>
</evidence>
<name>A0A653A2K4_UNCDX</name>
<feature type="region of interest" description="Disordered" evidence="1">
    <location>
        <begin position="1"/>
        <end position="24"/>
    </location>
</feature>
<dbReference type="PANTHER" id="PTHR35866">
    <property type="entry name" value="PUTATIVE-RELATED"/>
    <property type="match status" value="1"/>
</dbReference>
<sequence length="269" mass="30960">MTHTSDTPASSLNSSAHTDPPKAQFVPLESGQSFRFDCHPGISCFTACCAKLRLILTPYDILRLKRRLGMPSGKFLEVHTETLFDTGARFPMVRLRMQDAEGGRCPFVSTAGCTVYEDRPSACRLYPVGRASAFTEAQPAAQERFFLVKEPHCKGFAEAREWTLREWLSHEGLNDYSRMNDAWSRIVTAAKPFVMKAATERNIQMFFMASYDLDRFRSFLFGSSFLRHFDVDTELQEKLRTRDEELLQFAFRWLRFSLFGEQTMNILQK</sequence>
<protein>
    <recommendedName>
        <fullName evidence="3">YkgJ family cysteine cluster protein</fullName>
    </recommendedName>
</protein>